<protein>
    <recommendedName>
        <fullName evidence="6">Probable L-aspartate decarboxylase</fullName>
        <shortName evidence="6">ADC</shortName>
        <ecNumber evidence="6">4.1.1.11</ecNumber>
    </recommendedName>
</protein>
<gene>
    <name evidence="6" type="primary">mfnA</name>
    <name evidence="8" type="ORF">AKJ43_00020</name>
</gene>
<evidence type="ECO:0000256" key="1">
    <source>
        <dbReference type="ARBA" id="ARBA00001933"/>
    </source>
</evidence>
<evidence type="ECO:0000256" key="6">
    <source>
        <dbReference type="HAMAP-Rule" id="MF_01610"/>
    </source>
</evidence>
<evidence type="ECO:0000256" key="7">
    <source>
        <dbReference type="PIRSR" id="PIRSR602129-50"/>
    </source>
</evidence>
<evidence type="ECO:0000256" key="2">
    <source>
        <dbReference type="ARBA" id="ARBA00022793"/>
    </source>
</evidence>
<keyword evidence="9" id="KW-1185">Reference proteome</keyword>
<organism evidence="8 9">
    <name type="scientific">candidate division MSBL1 archaeon SCGC-AAA261D19</name>
    <dbReference type="NCBI Taxonomy" id="1698273"/>
    <lineage>
        <taxon>Archaea</taxon>
        <taxon>Methanobacteriati</taxon>
        <taxon>Methanobacteriota</taxon>
        <taxon>candidate division MSBL1</taxon>
    </lineage>
</organism>
<evidence type="ECO:0000256" key="3">
    <source>
        <dbReference type="ARBA" id="ARBA00022898"/>
    </source>
</evidence>
<dbReference type="InterPro" id="IPR015421">
    <property type="entry name" value="PyrdxlP-dep_Trfase_major"/>
</dbReference>
<dbReference type="NCBIfam" id="TIGR03812">
    <property type="entry name" value="tyr_de_CO2_Arch"/>
    <property type="match status" value="1"/>
</dbReference>
<dbReference type="GO" id="GO:0030170">
    <property type="term" value="F:pyridoxal phosphate binding"/>
    <property type="evidence" value="ECO:0007669"/>
    <property type="project" value="UniProtKB-UniRule"/>
</dbReference>
<comment type="function">
    <text evidence="6">Catalyzes the decarboxylation of L-aspartate to produce beta-alanine.</text>
</comment>
<comment type="pathway">
    <text evidence="6">Cofactor biosynthesis; coenzyme A biosynthesis.</text>
</comment>
<dbReference type="InterPro" id="IPR020931">
    <property type="entry name" value="MfnA"/>
</dbReference>
<dbReference type="InterPro" id="IPR050477">
    <property type="entry name" value="GrpII_AminoAcid_Decarb"/>
</dbReference>
<dbReference type="Gene3D" id="3.40.640.10">
    <property type="entry name" value="Type I PLP-dependent aspartate aminotransferase-like (Major domain)"/>
    <property type="match status" value="1"/>
</dbReference>
<dbReference type="InterPro" id="IPR015422">
    <property type="entry name" value="PyrdxlP-dep_Trfase_small"/>
</dbReference>
<comment type="caution">
    <text evidence="8">The sequence shown here is derived from an EMBL/GenBank/DDBJ whole genome shotgun (WGS) entry which is preliminary data.</text>
</comment>
<dbReference type="PANTHER" id="PTHR42735:SF6">
    <property type="entry name" value="SPHINGOSINE-1-PHOSPHATE LYASE 1"/>
    <property type="match status" value="1"/>
</dbReference>
<dbReference type="InterPro" id="IPR021115">
    <property type="entry name" value="Pyridoxal-P_BS"/>
</dbReference>
<keyword evidence="2 6" id="KW-0210">Decarboxylase</keyword>
<proteinExistence type="inferred from homology"/>
<dbReference type="HAMAP" id="MF_01610">
    <property type="entry name" value="MfnA_decarbox"/>
    <property type="match status" value="1"/>
</dbReference>
<comment type="similarity">
    <text evidence="6">Belongs to the group II decarboxylase family. MfnA subfamily.</text>
</comment>
<comment type="similarity">
    <text evidence="5">Belongs to the group II decarboxylase family. Sphingosine-1-phosphate lyase subfamily.</text>
</comment>
<dbReference type="InterPro" id="IPR002129">
    <property type="entry name" value="PyrdxlP-dep_de-COase"/>
</dbReference>
<dbReference type="PATRIC" id="fig|1698273.3.peg.4"/>
<dbReference type="Proteomes" id="UP000070400">
    <property type="component" value="Unassembled WGS sequence"/>
</dbReference>
<comment type="cofactor">
    <cofactor evidence="1 6 7">
        <name>pyridoxal 5'-phosphate</name>
        <dbReference type="ChEBI" id="CHEBI:597326"/>
    </cofactor>
</comment>
<dbReference type="PANTHER" id="PTHR42735">
    <property type="match status" value="1"/>
</dbReference>
<dbReference type="EMBL" id="LHXX01000001">
    <property type="protein sequence ID" value="KXB02872.1"/>
    <property type="molecule type" value="Genomic_DNA"/>
</dbReference>
<dbReference type="GO" id="GO:0015937">
    <property type="term" value="P:coenzyme A biosynthetic process"/>
    <property type="evidence" value="ECO:0007669"/>
    <property type="project" value="UniProtKB-UniRule"/>
</dbReference>
<evidence type="ECO:0000313" key="8">
    <source>
        <dbReference type="EMBL" id="KXB02872.1"/>
    </source>
</evidence>
<sequence length="371" mass="40994">MDEKGVKEEKVASILEEARSKDVPYQRVLSSMCTRPHPLAIEAHRMFIETNLGDKVIFPGTAELEEKAVRMMGEMVNFSEVSGYITTGGTESNVQALRAARNMSDIQYPNVIVPESAHFSFDKIADVLRIEVRKAPLDDEFRADVGEVENMVDEKTLAIVGIAGTTEHGQIDPISALGKIALDNGIFFHVDAAFGGFVIPFLEKKYEFGFEIKGVDSITMDPHKMGLSTIPAGGLLFRDKSFIKALKVHTPYLTTKDQYSFVGTRSGAAVASAFAVMKSLGREGYRKIVRRCIDLTRGLMDELGDIGVQPLIRPPMNVVTLDVAGERVKERLYDKGWITSVTRGGALRLVIMPHVTEEVLDDFIHDLKSSI</sequence>
<dbReference type="PROSITE" id="PS00392">
    <property type="entry name" value="DDC_GAD_HDC_YDC"/>
    <property type="match status" value="1"/>
</dbReference>
<name>A0A133V8W4_9EURY</name>
<dbReference type="UniPathway" id="UPA00241"/>
<dbReference type="SUPFAM" id="SSF53383">
    <property type="entry name" value="PLP-dependent transferases"/>
    <property type="match status" value="1"/>
</dbReference>
<feature type="modified residue" description="N6-(pyridoxal phosphate)lysine" evidence="6 7">
    <location>
        <position position="224"/>
    </location>
</feature>
<dbReference type="InterPro" id="IPR015424">
    <property type="entry name" value="PyrdxlP-dep_Trfase"/>
</dbReference>
<dbReference type="Pfam" id="PF00282">
    <property type="entry name" value="Pyridoxal_deC"/>
    <property type="match status" value="1"/>
</dbReference>
<dbReference type="GO" id="GO:0004068">
    <property type="term" value="F:aspartate 1-decarboxylase activity"/>
    <property type="evidence" value="ECO:0007669"/>
    <property type="project" value="UniProtKB-UniRule"/>
</dbReference>
<evidence type="ECO:0000313" key="9">
    <source>
        <dbReference type="Proteomes" id="UP000070400"/>
    </source>
</evidence>
<keyword evidence="3 6" id="KW-0663">Pyridoxal phosphate</keyword>
<keyword evidence="4 6" id="KW-0456">Lyase</keyword>
<dbReference type="AlphaFoldDB" id="A0A133V8W4"/>
<dbReference type="GO" id="GO:0019752">
    <property type="term" value="P:carboxylic acid metabolic process"/>
    <property type="evidence" value="ECO:0007669"/>
    <property type="project" value="InterPro"/>
</dbReference>
<comment type="catalytic activity">
    <reaction evidence="6">
        <text>L-aspartate + H(+) = beta-alanine + CO2</text>
        <dbReference type="Rhea" id="RHEA:19497"/>
        <dbReference type="ChEBI" id="CHEBI:15378"/>
        <dbReference type="ChEBI" id="CHEBI:16526"/>
        <dbReference type="ChEBI" id="CHEBI:29991"/>
        <dbReference type="ChEBI" id="CHEBI:57966"/>
        <dbReference type="EC" id="4.1.1.11"/>
    </reaction>
</comment>
<evidence type="ECO:0000256" key="4">
    <source>
        <dbReference type="ARBA" id="ARBA00023239"/>
    </source>
</evidence>
<dbReference type="Gene3D" id="3.90.1150.10">
    <property type="entry name" value="Aspartate Aminotransferase, domain 1"/>
    <property type="match status" value="1"/>
</dbReference>
<reference evidence="8 9" key="1">
    <citation type="journal article" date="2016" name="Sci. Rep.">
        <title>Metabolic traits of an uncultured archaeal lineage -MSBL1- from brine pools of the Red Sea.</title>
        <authorList>
            <person name="Mwirichia R."/>
            <person name="Alam I."/>
            <person name="Rashid M."/>
            <person name="Vinu M."/>
            <person name="Ba-Alawi W."/>
            <person name="Anthony Kamau A."/>
            <person name="Kamanda Ngugi D."/>
            <person name="Goker M."/>
            <person name="Klenk H.P."/>
            <person name="Bajic V."/>
            <person name="Stingl U."/>
        </authorList>
    </citation>
    <scope>NUCLEOTIDE SEQUENCE [LARGE SCALE GENOMIC DNA]</scope>
    <source>
        <strain evidence="8">SCGC-AAA261D19</strain>
    </source>
</reference>
<dbReference type="EC" id="4.1.1.11" evidence="6"/>
<accession>A0A133V8W4</accession>
<evidence type="ECO:0000256" key="5">
    <source>
        <dbReference type="ARBA" id="ARBA00038302"/>
    </source>
</evidence>